<feature type="binding site" evidence="10">
    <location>
        <position position="53"/>
    </location>
    <ligand>
        <name>Zn(2+)</name>
        <dbReference type="ChEBI" id="CHEBI:29105"/>
    </ligand>
</feature>
<keyword evidence="7" id="KW-0539">Nucleus</keyword>
<feature type="domain" description="C2H2-type" evidence="12">
    <location>
        <begin position="255"/>
        <end position="276"/>
    </location>
</feature>
<dbReference type="InterPro" id="IPR050527">
    <property type="entry name" value="Snail/Krueppel_Znf"/>
</dbReference>
<proteinExistence type="inferred from homology"/>
<dbReference type="Pfam" id="PF07776">
    <property type="entry name" value="zf-AD"/>
    <property type="match status" value="1"/>
</dbReference>
<dbReference type="Proteomes" id="UP000069940">
    <property type="component" value="Unassembled WGS sequence"/>
</dbReference>
<dbReference type="SMART" id="SM00355">
    <property type="entry name" value="ZnF_C2H2"/>
    <property type="match status" value="8"/>
</dbReference>
<dbReference type="InterPro" id="IPR012934">
    <property type="entry name" value="Znf_AD"/>
</dbReference>
<comment type="similarity">
    <text evidence="8">Belongs to the snail C2H2-type zinc-finger protein family.</text>
</comment>
<dbReference type="Gene3D" id="3.40.1800.20">
    <property type="match status" value="1"/>
</dbReference>
<keyword evidence="3" id="KW-0677">Repeat</keyword>
<keyword evidence="2 10" id="KW-0479">Metal-binding</keyword>
<accession>A0ABM1Y6I7</accession>
<sequence length="428" mass="49405">MYICRVCLAQDRPLYVPLFSIQGDRSMAKMIMLCTGLKLKRNDGLTQYACGQCVDDFHKFFKLRELCLESDAFLREHIPPNSDSDASDDATNDIVSCGDSTKEELVETIEEPQQSTIVIEEIRITEGDGEPRVISEEWIVEVDDAVQNIEVLEDSHCSNDQSSKTDDSPKRRRSRRKKKSAEASVDPKNFICCSCPSKVFDSRQKLEVHRAEQHEKLRVKSCSIRPFECDICYQRFLNEKHLTQHQNRPYRKRSFVCSSCGSAFLASSTLKKHEETCCTTTVCNYECTECGKHFLQSGSLRNHMKLHTSNKTHLCPICGKSFMKRFEVPIHMVTHTTGQPFACDKCPARFKRMQALRNHQRHHSNPTPFKCDQCDEWFNSFSARKYHRQKVHDGIEPFRCDVCGTTYARKSRLTQHMRKVHPQDVGEK</sequence>
<reference evidence="15" key="1">
    <citation type="journal article" date="2015" name="Proc. Natl. Acad. Sci. U.S.A.">
        <title>Genome sequence of the Asian Tiger mosquito, Aedes albopictus, reveals insights into its biology, genetics, and evolution.</title>
        <authorList>
            <person name="Chen X.G."/>
            <person name="Jiang X."/>
            <person name="Gu J."/>
            <person name="Xu M."/>
            <person name="Wu Y."/>
            <person name="Deng Y."/>
            <person name="Zhang C."/>
            <person name="Bonizzoni M."/>
            <person name="Dermauw W."/>
            <person name="Vontas J."/>
            <person name="Armbruster P."/>
            <person name="Huang X."/>
            <person name="Yang Y."/>
            <person name="Zhang H."/>
            <person name="He W."/>
            <person name="Peng H."/>
            <person name="Liu Y."/>
            <person name="Wu K."/>
            <person name="Chen J."/>
            <person name="Lirakis M."/>
            <person name="Topalis P."/>
            <person name="Van Leeuwen T."/>
            <person name="Hall A.B."/>
            <person name="Jiang X."/>
            <person name="Thorpe C."/>
            <person name="Mueller R.L."/>
            <person name="Sun C."/>
            <person name="Waterhouse R.M."/>
            <person name="Yan G."/>
            <person name="Tu Z.J."/>
            <person name="Fang X."/>
            <person name="James A.A."/>
        </authorList>
    </citation>
    <scope>NUCLEOTIDE SEQUENCE [LARGE SCALE GENOMIC DNA]</scope>
    <source>
        <strain evidence="15">Foshan</strain>
    </source>
</reference>
<evidence type="ECO:0000256" key="2">
    <source>
        <dbReference type="ARBA" id="ARBA00022723"/>
    </source>
</evidence>
<keyword evidence="15" id="KW-1185">Reference proteome</keyword>
<name>A0ABM1Y6I7_AEDAL</name>
<dbReference type="EnsemblMetazoa" id="AALFPA23_006224.R8066">
    <property type="protein sequence ID" value="AALFPA23_006224.P8066"/>
    <property type="gene ID" value="AALFPA23_006224"/>
</dbReference>
<evidence type="ECO:0000256" key="5">
    <source>
        <dbReference type="ARBA" id="ARBA00022833"/>
    </source>
</evidence>
<evidence type="ECO:0000256" key="9">
    <source>
        <dbReference type="PROSITE-ProRule" id="PRU00042"/>
    </source>
</evidence>
<feature type="binding site" evidence="10">
    <location>
        <position position="50"/>
    </location>
    <ligand>
        <name>Zn(2+)</name>
        <dbReference type="ChEBI" id="CHEBI:29105"/>
    </ligand>
</feature>
<organism evidence="14 15">
    <name type="scientific">Aedes albopictus</name>
    <name type="common">Asian tiger mosquito</name>
    <name type="synonym">Stegomyia albopicta</name>
    <dbReference type="NCBI Taxonomy" id="7160"/>
    <lineage>
        <taxon>Eukaryota</taxon>
        <taxon>Metazoa</taxon>
        <taxon>Ecdysozoa</taxon>
        <taxon>Arthropoda</taxon>
        <taxon>Hexapoda</taxon>
        <taxon>Insecta</taxon>
        <taxon>Pterygota</taxon>
        <taxon>Neoptera</taxon>
        <taxon>Endopterygota</taxon>
        <taxon>Diptera</taxon>
        <taxon>Nematocera</taxon>
        <taxon>Culicoidea</taxon>
        <taxon>Culicidae</taxon>
        <taxon>Culicinae</taxon>
        <taxon>Aedini</taxon>
        <taxon>Aedes</taxon>
        <taxon>Stegomyia</taxon>
    </lineage>
</organism>
<protein>
    <recommendedName>
        <fullName evidence="16">C2h2-type zn-finger protein</fullName>
    </recommendedName>
</protein>
<dbReference type="PROSITE" id="PS00028">
    <property type="entry name" value="ZINC_FINGER_C2H2_1"/>
    <property type="match status" value="5"/>
</dbReference>
<evidence type="ECO:0000313" key="14">
    <source>
        <dbReference type="EnsemblMetazoa" id="AALFPA23_006224.P8066"/>
    </source>
</evidence>
<dbReference type="InterPro" id="IPR036236">
    <property type="entry name" value="Znf_C2H2_sf"/>
</dbReference>
<evidence type="ECO:0000256" key="4">
    <source>
        <dbReference type="ARBA" id="ARBA00022771"/>
    </source>
</evidence>
<evidence type="ECO:0000256" key="3">
    <source>
        <dbReference type="ARBA" id="ARBA00022737"/>
    </source>
</evidence>
<feature type="region of interest" description="Disordered" evidence="11">
    <location>
        <begin position="156"/>
        <end position="182"/>
    </location>
</feature>
<evidence type="ECO:0000256" key="1">
    <source>
        <dbReference type="ARBA" id="ARBA00004123"/>
    </source>
</evidence>
<dbReference type="InterPro" id="IPR013087">
    <property type="entry name" value="Znf_C2H2_type"/>
</dbReference>
<evidence type="ECO:0000256" key="7">
    <source>
        <dbReference type="ARBA" id="ARBA00023242"/>
    </source>
</evidence>
<feature type="domain" description="C2H2-type" evidence="12">
    <location>
        <begin position="313"/>
        <end position="340"/>
    </location>
</feature>
<evidence type="ECO:0000256" key="8">
    <source>
        <dbReference type="ARBA" id="ARBA00037948"/>
    </source>
</evidence>
<dbReference type="Pfam" id="PF00096">
    <property type="entry name" value="zf-C2H2"/>
    <property type="match status" value="2"/>
</dbReference>
<feature type="domain" description="C2H2-type" evidence="12">
    <location>
        <begin position="341"/>
        <end position="368"/>
    </location>
</feature>
<evidence type="ECO:0000256" key="6">
    <source>
        <dbReference type="ARBA" id="ARBA00023125"/>
    </source>
</evidence>
<evidence type="ECO:0000259" key="13">
    <source>
        <dbReference type="PROSITE" id="PS51915"/>
    </source>
</evidence>
<feature type="domain" description="ZAD" evidence="13">
    <location>
        <begin position="2"/>
        <end position="77"/>
    </location>
</feature>
<evidence type="ECO:0008006" key="16">
    <source>
        <dbReference type="Google" id="ProtNLM"/>
    </source>
</evidence>
<evidence type="ECO:0000259" key="12">
    <source>
        <dbReference type="PROSITE" id="PS50157"/>
    </source>
</evidence>
<feature type="domain" description="C2H2-type" evidence="12">
    <location>
        <begin position="369"/>
        <end position="397"/>
    </location>
</feature>
<dbReference type="Pfam" id="PF13912">
    <property type="entry name" value="zf-C2H2_6"/>
    <property type="match status" value="1"/>
</dbReference>
<evidence type="ECO:0000256" key="10">
    <source>
        <dbReference type="PROSITE-ProRule" id="PRU01263"/>
    </source>
</evidence>
<feature type="compositionally biased region" description="Basic and acidic residues" evidence="11">
    <location>
        <begin position="156"/>
        <end position="169"/>
    </location>
</feature>
<dbReference type="RefSeq" id="XP_062717139.1">
    <property type="nucleotide sequence ID" value="XM_062861155.1"/>
</dbReference>
<comment type="subcellular location">
    <subcellularLocation>
        <location evidence="1">Nucleus</location>
    </subcellularLocation>
</comment>
<reference evidence="14" key="2">
    <citation type="submission" date="2025-05" db="UniProtKB">
        <authorList>
            <consortium name="EnsemblMetazoa"/>
        </authorList>
    </citation>
    <scope>IDENTIFICATION</scope>
    <source>
        <strain evidence="14">Foshan</strain>
    </source>
</reference>
<feature type="compositionally biased region" description="Basic residues" evidence="11">
    <location>
        <begin position="170"/>
        <end position="179"/>
    </location>
</feature>
<dbReference type="GeneID" id="109415721"/>
<dbReference type="Gene3D" id="3.30.160.60">
    <property type="entry name" value="Classic Zinc Finger"/>
    <property type="match status" value="5"/>
</dbReference>
<dbReference type="SMART" id="SM00868">
    <property type="entry name" value="zf-AD"/>
    <property type="match status" value="1"/>
</dbReference>
<dbReference type="PROSITE" id="PS50157">
    <property type="entry name" value="ZINC_FINGER_C2H2_2"/>
    <property type="match status" value="6"/>
</dbReference>
<evidence type="ECO:0000256" key="11">
    <source>
        <dbReference type="SAM" id="MobiDB-lite"/>
    </source>
</evidence>
<keyword evidence="5 10" id="KW-0862">Zinc</keyword>
<keyword evidence="6" id="KW-0238">DNA-binding</keyword>
<feature type="binding site" evidence="10">
    <location>
        <position position="7"/>
    </location>
    <ligand>
        <name>Zn(2+)</name>
        <dbReference type="ChEBI" id="CHEBI:29105"/>
    </ligand>
</feature>
<dbReference type="SUPFAM" id="SSF57667">
    <property type="entry name" value="beta-beta-alpha zinc fingers"/>
    <property type="match status" value="4"/>
</dbReference>
<keyword evidence="4 9" id="KW-0863">Zinc-finger</keyword>
<dbReference type="SUPFAM" id="SSF57716">
    <property type="entry name" value="Glucocorticoid receptor-like (DNA-binding domain)"/>
    <property type="match status" value="1"/>
</dbReference>
<dbReference type="PANTHER" id="PTHR24388:SF54">
    <property type="entry name" value="PROTEIN ESCARGOT"/>
    <property type="match status" value="1"/>
</dbReference>
<feature type="binding site" evidence="10">
    <location>
        <position position="4"/>
    </location>
    <ligand>
        <name>Zn(2+)</name>
        <dbReference type="ChEBI" id="CHEBI:29105"/>
    </ligand>
</feature>
<dbReference type="PANTHER" id="PTHR24388">
    <property type="entry name" value="ZINC FINGER PROTEIN"/>
    <property type="match status" value="1"/>
</dbReference>
<evidence type="ECO:0000313" key="15">
    <source>
        <dbReference type="Proteomes" id="UP000069940"/>
    </source>
</evidence>
<feature type="domain" description="C2H2-type" evidence="12">
    <location>
        <begin position="285"/>
        <end position="312"/>
    </location>
</feature>
<feature type="domain" description="C2H2-type" evidence="12">
    <location>
        <begin position="398"/>
        <end position="426"/>
    </location>
</feature>
<dbReference type="PROSITE" id="PS51915">
    <property type="entry name" value="ZAD"/>
    <property type="match status" value="1"/>
</dbReference>